<sequence length="258" mass="27032">MSTKGVAFVTGAARGIGKAIALRLAEDGFDVAVNDLATASAQLDVLVEEIKQKGRTSSSHTGDVSKNEDVKNMVAAVVQIHGSLDVMVANAGTTLDRNFGTSILELTPEDWDQIMGVNARGTFLCYQHAAVQMIKQGRGGRMIGACSVLGKQIIMPDVGAYASSKAAVRALTQAAALEFGKYGITVNAYAPGAVDTQMLMGTDAAIANGIREHFKARSPLNVVGTPQDIAHVVSFLAAKESHFITGQAMSVNGGLYFD</sequence>
<reference evidence="4" key="1">
    <citation type="submission" date="2023-03" db="EMBL/GenBank/DDBJ databases">
        <title>Massive genome expansion in bonnet fungi (Mycena s.s.) driven by repeated elements and novel gene families across ecological guilds.</title>
        <authorList>
            <consortium name="Lawrence Berkeley National Laboratory"/>
            <person name="Harder C.B."/>
            <person name="Miyauchi S."/>
            <person name="Viragh M."/>
            <person name="Kuo A."/>
            <person name="Thoen E."/>
            <person name="Andreopoulos B."/>
            <person name="Lu D."/>
            <person name="Skrede I."/>
            <person name="Drula E."/>
            <person name="Henrissat B."/>
            <person name="Morin E."/>
            <person name="Kohler A."/>
            <person name="Barry K."/>
            <person name="LaButti K."/>
            <person name="Morin E."/>
            <person name="Salamov A."/>
            <person name="Lipzen A."/>
            <person name="Mereny Z."/>
            <person name="Hegedus B."/>
            <person name="Baldrian P."/>
            <person name="Stursova M."/>
            <person name="Weitz H."/>
            <person name="Taylor A."/>
            <person name="Grigoriev I.V."/>
            <person name="Nagy L.G."/>
            <person name="Martin F."/>
            <person name="Kauserud H."/>
        </authorList>
    </citation>
    <scope>NUCLEOTIDE SEQUENCE</scope>
    <source>
        <strain evidence="4">9284</strain>
    </source>
</reference>
<dbReference type="PRINTS" id="PR00081">
    <property type="entry name" value="GDHRDH"/>
</dbReference>
<proteinExistence type="inferred from homology"/>
<dbReference type="SUPFAM" id="SSF51735">
    <property type="entry name" value="NAD(P)-binding Rossmann-fold domains"/>
    <property type="match status" value="1"/>
</dbReference>
<name>A0AAD7B9N9_9AGAR</name>
<evidence type="ECO:0000256" key="2">
    <source>
        <dbReference type="ARBA" id="ARBA00022857"/>
    </source>
</evidence>
<dbReference type="Pfam" id="PF13561">
    <property type="entry name" value="adh_short_C2"/>
    <property type="match status" value="1"/>
</dbReference>
<dbReference type="InterPro" id="IPR020904">
    <property type="entry name" value="Sc_DH/Rdtase_CS"/>
</dbReference>
<keyword evidence="3" id="KW-0560">Oxidoreductase</keyword>
<gene>
    <name evidence="4" type="ORF">FB45DRAFT_936858</name>
</gene>
<dbReference type="Proteomes" id="UP001221142">
    <property type="component" value="Unassembled WGS sequence"/>
</dbReference>
<dbReference type="InterPro" id="IPR036291">
    <property type="entry name" value="NAD(P)-bd_dom_sf"/>
</dbReference>
<dbReference type="PANTHER" id="PTHR24321">
    <property type="entry name" value="DEHYDROGENASES, SHORT CHAIN"/>
    <property type="match status" value="1"/>
</dbReference>
<dbReference type="GO" id="GO:0016491">
    <property type="term" value="F:oxidoreductase activity"/>
    <property type="evidence" value="ECO:0007669"/>
    <property type="project" value="UniProtKB-KW"/>
</dbReference>
<organism evidence="4 5">
    <name type="scientific">Roridomyces roridus</name>
    <dbReference type="NCBI Taxonomy" id="1738132"/>
    <lineage>
        <taxon>Eukaryota</taxon>
        <taxon>Fungi</taxon>
        <taxon>Dikarya</taxon>
        <taxon>Basidiomycota</taxon>
        <taxon>Agaricomycotina</taxon>
        <taxon>Agaricomycetes</taxon>
        <taxon>Agaricomycetidae</taxon>
        <taxon>Agaricales</taxon>
        <taxon>Marasmiineae</taxon>
        <taxon>Mycenaceae</taxon>
        <taxon>Roridomyces</taxon>
    </lineage>
</organism>
<comment type="caution">
    <text evidence="4">The sequence shown here is derived from an EMBL/GenBank/DDBJ whole genome shotgun (WGS) entry which is preliminary data.</text>
</comment>
<protein>
    <submittedName>
        <fullName evidence="4">NAD-binding protein</fullName>
    </submittedName>
</protein>
<keyword evidence="2" id="KW-0521">NADP</keyword>
<evidence type="ECO:0000313" key="4">
    <source>
        <dbReference type="EMBL" id="KAJ7614403.1"/>
    </source>
</evidence>
<dbReference type="PRINTS" id="PR00080">
    <property type="entry name" value="SDRFAMILY"/>
</dbReference>
<dbReference type="PANTHER" id="PTHR24321:SF8">
    <property type="entry name" value="ESTRADIOL 17-BETA-DEHYDROGENASE 8-RELATED"/>
    <property type="match status" value="1"/>
</dbReference>
<dbReference type="InterPro" id="IPR002347">
    <property type="entry name" value="SDR_fam"/>
</dbReference>
<keyword evidence="5" id="KW-1185">Reference proteome</keyword>
<evidence type="ECO:0000256" key="1">
    <source>
        <dbReference type="ARBA" id="ARBA00006484"/>
    </source>
</evidence>
<accession>A0AAD7B9N9</accession>
<dbReference type="PROSITE" id="PS00061">
    <property type="entry name" value="ADH_SHORT"/>
    <property type="match status" value="1"/>
</dbReference>
<evidence type="ECO:0000256" key="3">
    <source>
        <dbReference type="ARBA" id="ARBA00023002"/>
    </source>
</evidence>
<dbReference type="AlphaFoldDB" id="A0AAD7B9N9"/>
<dbReference type="Gene3D" id="3.40.50.720">
    <property type="entry name" value="NAD(P)-binding Rossmann-like Domain"/>
    <property type="match status" value="1"/>
</dbReference>
<dbReference type="EMBL" id="JARKIF010000026">
    <property type="protein sequence ID" value="KAJ7614403.1"/>
    <property type="molecule type" value="Genomic_DNA"/>
</dbReference>
<evidence type="ECO:0000313" key="5">
    <source>
        <dbReference type="Proteomes" id="UP001221142"/>
    </source>
</evidence>
<comment type="similarity">
    <text evidence="1">Belongs to the short-chain dehydrogenases/reductases (SDR) family.</text>
</comment>
<dbReference type="FunFam" id="3.40.50.720:FF:000084">
    <property type="entry name" value="Short-chain dehydrogenase reductase"/>
    <property type="match status" value="1"/>
</dbReference>